<dbReference type="InterPro" id="IPR005650">
    <property type="entry name" value="BlaI_family"/>
</dbReference>
<dbReference type="Pfam" id="PF03965">
    <property type="entry name" value="Penicillinase_R"/>
    <property type="match status" value="1"/>
</dbReference>
<evidence type="ECO:0000256" key="1">
    <source>
        <dbReference type="ARBA" id="ARBA00011046"/>
    </source>
</evidence>
<dbReference type="InterPro" id="IPR036388">
    <property type="entry name" value="WH-like_DNA-bd_sf"/>
</dbReference>
<dbReference type="RefSeq" id="WP_257911662.1">
    <property type="nucleotide sequence ID" value="NZ_JANPWE010000001.1"/>
</dbReference>
<keyword evidence="4" id="KW-0804">Transcription</keyword>
<evidence type="ECO:0000313" key="5">
    <source>
        <dbReference type="EMBL" id="MCR6544132.1"/>
    </source>
</evidence>
<comment type="caution">
    <text evidence="5">The sequence shown here is derived from an EMBL/GenBank/DDBJ whole genome shotgun (WGS) entry which is preliminary data.</text>
</comment>
<dbReference type="SUPFAM" id="SSF46785">
    <property type="entry name" value="Winged helix' DNA-binding domain"/>
    <property type="match status" value="1"/>
</dbReference>
<evidence type="ECO:0000256" key="4">
    <source>
        <dbReference type="ARBA" id="ARBA00023163"/>
    </source>
</evidence>
<name>A0ABT1XZT8_9FIRM</name>
<organism evidence="5 6">
    <name type="scientific">Dehalobacterium formicoaceticum</name>
    <dbReference type="NCBI Taxonomy" id="51515"/>
    <lineage>
        <taxon>Bacteria</taxon>
        <taxon>Bacillati</taxon>
        <taxon>Bacillota</taxon>
        <taxon>Clostridia</taxon>
        <taxon>Eubacteriales</taxon>
        <taxon>Peptococcaceae</taxon>
        <taxon>Dehalobacterium</taxon>
    </lineage>
</organism>
<evidence type="ECO:0000256" key="3">
    <source>
        <dbReference type="ARBA" id="ARBA00023125"/>
    </source>
</evidence>
<evidence type="ECO:0000256" key="2">
    <source>
        <dbReference type="ARBA" id="ARBA00023015"/>
    </source>
</evidence>
<keyword evidence="2" id="KW-0805">Transcription regulation</keyword>
<dbReference type="Proteomes" id="UP001524944">
    <property type="component" value="Unassembled WGS sequence"/>
</dbReference>
<comment type="similarity">
    <text evidence="1">Belongs to the BlaI transcriptional regulatory family.</text>
</comment>
<sequence length="125" mass="14358">MELTKNEQEIMDVLFREGRPLSRTEIVKLSVDKSWKDSSIHILLNSLLKKGAIREAGFIKTGRSYGRIFEPTETSEDYYAEFLANAAKKTSLPLFLSKLFNSQDIGKETIQELEGIINKKKRDME</sequence>
<keyword evidence="3" id="KW-0238">DNA-binding</keyword>
<reference evidence="5 6" key="1">
    <citation type="submission" date="2022-08" db="EMBL/GenBank/DDBJ databases">
        <title>Proteogenomics of the novel Dehalobacterium formicoaceticum strain EZ94 highlights a key role of methyltransferases during anaerobic dichloromethane degradation.</title>
        <authorList>
            <person name="Wasmund K."/>
        </authorList>
    </citation>
    <scope>NUCLEOTIDE SEQUENCE [LARGE SCALE GENOMIC DNA]</scope>
    <source>
        <strain evidence="5 6">EZ94</strain>
    </source>
</reference>
<protein>
    <submittedName>
        <fullName evidence="5">BlaI/MecI/CopY family transcriptional regulator</fullName>
    </submittedName>
</protein>
<dbReference type="InterPro" id="IPR036390">
    <property type="entry name" value="WH_DNA-bd_sf"/>
</dbReference>
<dbReference type="Gene3D" id="1.10.10.10">
    <property type="entry name" value="Winged helix-like DNA-binding domain superfamily/Winged helix DNA-binding domain"/>
    <property type="match status" value="1"/>
</dbReference>
<accession>A0ABT1XZT8</accession>
<dbReference type="EMBL" id="JANPWE010000001">
    <property type="protein sequence ID" value="MCR6544132.1"/>
    <property type="molecule type" value="Genomic_DNA"/>
</dbReference>
<gene>
    <name evidence="5" type="ORF">NVS47_01130</name>
</gene>
<evidence type="ECO:0000313" key="6">
    <source>
        <dbReference type="Proteomes" id="UP001524944"/>
    </source>
</evidence>
<proteinExistence type="inferred from homology"/>
<keyword evidence="6" id="KW-1185">Reference proteome</keyword>